<comment type="similarity">
    <text evidence="1">Belongs to the arginase family.</text>
</comment>
<dbReference type="Gene3D" id="3.40.800.10">
    <property type="entry name" value="Ureohydrolase domain"/>
    <property type="match status" value="1"/>
</dbReference>
<dbReference type="GO" id="GO:0046872">
    <property type="term" value="F:metal ion binding"/>
    <property type="evidence" value="ECO:0007669"/>
    <property type="project" value="InterPro"/>
</dbReference>
<comment type="caution">
    <text evidence="2">The sequence shown here is derived from an EMBL/GenBank/DDBJ whole genome shotgun (WGS) entry which is preliminary data.</text>
</comment>
<reference evidence="2 3" key="1">
    <citation type="submission" date="2019-06" db="EMBL/GenBank/DDBJ databases">
        <title>New taxonomy in bacterial strain CC-CFT640, isolated from vineyard.</title>
        <authorList>
            <person name="Lin S.-Y."/>
            <person name="Tsai C.-F."/>
            <person name="Young C.-C."/>
        </authorList>
    </citation>
    <scope>NUCLEOTIDE SEQUENCE [LARGE SCALE GENOMIC DNA]</scope>
    <source>
        <strain evidence="2 3">CC-CFT640</strain>
    </source>
</reference>
<evidence type="ECO:0000313" key="2">
    <source>
        <dbReference type="EMBL" id="TXL71274.1"/>
    </source>
</evidence>
<dbReference type="OrthoDB" id="8770139at2"/>
<dbReference type="InterPro" id="IPR023696">
    <property type="entry name" value="Ureohydrolase_dom_sf"/>
</dbReference>
<keyword evidence="3" id="KW-1185">Reference proteome</keyword>
<dbReference type="EMBL" id="VDUZ01000046">
    <property type="protein sequence ID" value="TXL71274.1"/>
    <property type="molecule type" value="Genomic_DNA"/>
</dbReference>
<evidence type="ECO:0000256" key="1">
    <source>
        <dbReference type="PROSITE-ProRule" id="PRU00742"/>
    </source>
</evidence>
<dbReference type="InterPro" id="IPR006035">
    <property type="entry name" value="Ureohydrolase"/>
</dbReference>
<gene>
    <name evidence="2" type="ORF">FHP25_30945</name>
</gene>
<dbReference type="PROSITE" id="PS51409">
    <property type="entry name" value="ARGINASE_2"/>
    <property type="match status" value="1"/>
</dbReference>
<evidence type="ECO:0000313" key="3">
    <source>
        <dbReference type="Proteomes" id="UP000321638"/>
    </source>
</evidence>
<proteinExistence type="inferred from homology"/>
<organism evidence="2 3">
    <name type="scientific">Vineibacter terrae</name>
    <dbReference type="NCBI Taxonomy" id="2586908"/>
    <lineage>
        <taxon>Bacteria</taxon>
        <taxon>Pseudomonadati</taxon>
        <taxon>Pseudomonadota</taxon>
        <taxon>Alphaproteobacteria</taxon>
        <taxon>Hyphomicrobiales</taxon>
        <taxon>Vineibacter</taxon>
    </lineage>
</organism>
<dbReference type="GO" id="GO:0016813">
    <property type="term" value="F:hydrolase activity, acting on carbon-nitrogen (but not peptide) bonds, in linear amidines"/>
    <property type="evidence" value="ECO:0007669"/>
    <property type="project" value="UniProtKB-ARBA"/>
</dbReference>
<sequence length="302" mass="33058">MRAIDLDGSLALQPAIVAAARRDGGWIDAADLGSRLRLWTDAATMRDFGQRLHDAPAGGMPGAAVTFLGSGDFHHLTVPLMAAAAQPFTLIHFDNHPDWVRFAPRWHCGSWVNRALELPHVARVVTIGPCSEDLAWPQLKGANLAALSAGRLELYPWQHAPSRILGAFGDGPGHRVAGGRIQWRCVGDDWNAFVDELAARIPTEAIWITIDKDVLRPQDATTNWDQGAMPLSALTRAVETLAGHRRVLGVDVCGEYAPPRHRNLRKRFEAWTDQPRDAEPREVAVNARTNDVLLALLTAVPS</sequence>
<name>A0A5C8PCQ3_9HYPH</name>
<dbReference type="SUPFAM" id="SSF52768">
    <property type="entry name" value="Arginase/deacetylase"/>
    <property type="match status" value="1"/>
</dbReference>
<dbReference type="AlphaFoldDB" id="A0A5C8PCQ3"/>
<dbReference type="Proteomes" id="UP000321638">
    <property type="component" value="Unassembled WGS sequence"/>
</dbReference>
<accession>A0A5C8PCQ3</accession>
<protein>
    <submittedName>
        <fullName evidence="2">Arginase</fullName>
    </submittedName>
</protein>